<dbReference type="Proteomes" id="UP000002748">
    <property type="component" value="Unassembled WGS sequence"/>
</dbReference>
<evidence type="ECO:0008006" key="4">
    <source>
        <dbReference type="Google" id="ProtNLM"/>
    </source>
</evidence>
<reference evidence="2 3" key="1">
    <citation type="journal article" date="2012" name="Eukaryot. Cell">
        <title>Draft genome sequence of CBS 2479, the standard type strain of Trichosporon asahii.</title>
        <authorList>
            <person name="Yang R.Y."/>
            <person name="Li H.T."/>
            <person name="Zhu H."/>
            <person name="Zhou G.P."/>
            <person name="Wang M."/>
            <person name="Wang L."/>
        </authorList>
    </citation>
    <scope>NUCLEOTIDE SEQUENCE [LARGE SCALE GENOMIC DNA]</scope>
    <source>
        <strain evidence="3">ATCC 90039 / CBS 2479 / JCM 2466 / KCTC 7840 / NCYC 2677 / UAMH 7654</strain>
    </source>
</reference>
<evidence type="ECO:0000313" key="2">
    <source>
        <dbReference type="EMBL" id="EJT50397.1"/>
    </source>
</evidence>
<organism evidence="2 3">
    <name type="scientific">Trichosporon asahii var. asahii (strain ATCC 90039 / CBS 2479 / JCM 2466 / KCTC 7840 / NBRC 103889/ NCYC 2677 / UAMH 7654)</name>
    <name type="common">Yeast</name>
    <dbReference type="NCBI Taxonomy" id="1186058"/>
    <lineage>
        <taxon>Eukaryota</taxon>
        <taxon>Fungi</taxon>
        <taxon>Dikarya</taxon>
        <taxon>Basidiomycota</taxon>
        <taxon>Agaricomycotina</taxon>
        <taxon>Tremellomycetes</taxon>
        <taxon>Trichosporonales</taxon>
        <taxon>Trichosporonaceae</taxon>
        <taxon>Trichosporon</taxon>
    </lineage>
</organism>
<accession>J6F537</accession>
<name>J6F537_TRIAS</name>
<evidence type="ECO:0000313" key="3">
    <source>
        <dbReference type="Proteomes" id="UP000002748"/>
    </source>
</evidence>
<dbReference type="VEuPathDB" id="FungiDB:A1Q1_00329"/>
<dbReference type="EMBL" id="ALBS01000110">
    <property type="protein sequence ID" value="EJT50397.1"/>
    <property type="molecule type" value="Genomic_DNA"/>
</dbReference>
<feature type="compositionally biased region" description="Low complexity" evidence="1">
    <location>
        <begin position="231"/>
        <end position="240"/>
    </location>
</feature>
<dbReference type="HOGENOM" id="CLU_522948_0_0_1"/>
<feature type="region of interest" description="Disordered" evidence="1">
    <location>
        <begin position="212"/>
        <end position="252"/>
    </location>
</feature>
<gene>
    <name evidence="2" type="ORF">A1Q1_00329</name>
</gene>
<dbReference type="KEGG" id="tasa:A1Q1_00329"/>
<protein>
    <recommendedName>
        <fullName evidence="4">Retrotransposon gag domain-containing protein</fullName>
    </recommendedName>
</protein>
<sequence length="521" mass="58756">MDPVEQPAPPLAQLFSGDFSFPVDEFLVLVETNTLPHKCYYAHTPHKTAYVANALTGRARLWYVRWAGEREHKAPVYNEKGQSFQSAWKTYKDKHYETFRRDLVAQFGIPEFITPPFALRHLTQNRLPVQQYVDRWTELANACLENLDSEYNRYWFIYGLRKEIRDHMLEVFPFFRTFAKIVDEAKAMEKHLQSKVVERVIERVIVQQVPAPPTPIASAPATPEVTTSPVAPLAPCAPSTPTTPAPPAAETLASPPPTDEIAVAHSVDHSETAVVTDGGRESTSDDATYHQLTTLAVAPAVRLFVRPATMFATVPLKVPVPYRSTTSPPTRLRLRFSGDLSLDVSTFLRVAEADMSRHPFYFSYVLLRIHFLRLSCEGRGALWVDRYLGSSLLPPSLRSPLPHESISEWIAANDAAWAGFREDMLDFFKDGTQAQLRGLQQEGSVGQYAELWRRAAGDADVPVDSHFNCRWWIWGLMPDIRARFTDDDWSIPSLEHVVAPVEMAKPPQQRAGAEWTSVADS</sequence>
<dbReference type="AlphaFoldDB" id="J6F537"/>
<evidence type="ECO:0000256" key="1">
    <source>
        <dbReference type="SAM" id="MobiDB-lite"/>
    </source>
</evidence>
<proteinExistence type="predicted"/>
<comment type="caution">
    <text evidence="2">The sequence shown here is derived from an EMBL/GenBank/DDBJ whole genome shotgun (WGS) entry which is preliminary data.</text>
</comment>
<dbReference type="GeneID" id="25983843"/>
<dbReference type="RefSeq" id="XP_014181453.1">
    <property type="nucleotide sequence ID" value="XM_014325978.1"/>
</dbReference>